<gene>
    <name evidence="1" type="ORF">F511_43057</name>
</gene>
<proteinExistence type="predicted"/>
<accession>A0A2Z7A6H7</accession>
<evidence type="ECO:0000313" key="1">
    <source>
        <dbReference type="EMBL" id="KZV14442.1"/>
    </source>
</evidence>
<dbReference type="EMBL" id="KV020573">
    <property type="protein sequence ID" value="KZV14442.1"/>
    <property type="molecule type" value="Genomic_DNA"/>
</dbReference>
<dbReference type="OrthoDB" id="3934549at2759"/>
<dbReference type="Proteomes" id="UP000250235">
    <property type="component" value="Unassembled WGS sequence"/>
</dbReference>
<dbReference type="AlphaFoldDB" id="A0A2Z7A6H7"/>
<keyword evidence="2" id="KW-1185">Reference proteome</keyword>
<reference evidence="1 2" key="1">
    <citation type="journal article" date="2015" name="Proc. Natl. Acad. Sci. U.S.A.">
        <title>The resurrection genome of Boea hygrometrica: A blueprint for survival of dehydration.</title>
        <authorList>
            <person name="Xiao L."/>
            <person name="Yang G."/>
            <person name="Zhang L."/>
            <person name="Yang X."/>
            <person name="Zhao S."/>
            <person name="Ji Z."/>
            <person name="Zhou Q."/>
            <person name="Hu M."/>
            <person name="Wang Y."/>
            <person name="Chen M."/>
            <person name="Xu Y."/>
            <person name="Jin H."/>
            <person name="Xiao X."/>
            <person name="Hu G."/>
            <person name="Bao F."/>
            <person name="Hu Y."/>
            <person name="Wan P."/>
            <person name="Li L."/>
            <person name="Deng X."/>
            <person name="Kuang T."/>
            <person name="Xiang C."/>
            <person name="Zhu J.K."/>
            <person name="Oliver M.J."/>
            <person name="He Y."/>
        </authorList>
    </citation>
    <scope>NUCLEOTIDE SEQUENCE [LARGE SCALE GENOMIC DNA]</scope>
    <source>
        <strain evidence="2">cv. XS01</strain>
    </source>
</reference>
<name>A0A2Z7A6H7_9LAMI</name>
<sequence length="206" mass="22992">MVVDLIGIFELKGPYCTLTMIDWFLQALSVIPRGSWGDVARFFTMIRWHAAARAPPLATVLTSRRTICARRTSRACKFRAQIAARIMQVGACCAYTYRKALHACCARWPIPVHAHRALCARLCVHPAPLLYELVAQVAAPRGHTLRTRTCVSCSTGVARMRVAGHHPCGGAWAEMRRRILNSRVFQGLSRADRRVIGRRISGPTPF</sequence>
<evidence type="ECO:0000313" key="2">
    <source>
        <dbReference type="Proteomes" id="UP000250235"/>
    </source>
</evidence>
<organism evidence="1 2">
    <name type="scientific">Dorcoceras hygrometricum</name>
    <dbReference type="NCBI Taxonomy" id="472368"/>
    <lineage>
        <taxon>Eukaryota</taxon>
        <taxon>Viridiplantae</taxon>
        <taxon>Streptophyta</taxon>
        <taxon>Embryophyta</taxon>
        <taxon>Tracheophyta</taxon>
        <taxon>Spermatophyta</taxon>
        <taxon>Magnoliopsida</taxon>
        <taxon>eudicotyledons</taxon>
        <taxon>Gunneridae</taxon>
        <taxon>Pentapetalae</taxon>
        <taxon>asterids</taxon>
        <taxon>lamiids</taxon>
        <taxon>Lamiales</taxon>
        <taxon>Gesneriaceae</taxon>
        <taxon>Didymocarpoideae</taxon>
        <taxon>Trichosporeae</taxon>
        <taxon>Loxocarpinae</taxon>
        <taxon>Dorcoceras</taxon>
    </lineage>
</organism>
<protein>
    <submittedName>
        <fullName evidence="1">Uncharacterized protein</fullName>
    </submittedName>
</protein>